<evidence type="ECO:0000259" key="1">
    <source>
        <dbReference type="Pfam" id="PF05050"/>
    </source>
</evidence>
<dbReference type="OrthoDB" id="5329963at2"/>
<reference evidence="2 3" key="2">
    <citation type="submission" date="2020-04" db="EMBL/GenBank/DDBJ databases">
        <title>Complete genome sequence of Alteromonas pelagimontana 5.12T.</title>
        <authorList>
            <person name="Sinha R.K."/>
            <person name="Krishnan K.P."/>
            <person name="Kurian J.P."/>
        </authorList>
    </citation>
    <scope>NUCLEOTIDE SEQUENCE [LARGE SCALE GENOMIC DNA]</scope>
    <source>
        <strain evidence="2 3">5.12</strain>
    </source>
</reference>
<dbReference type="InterPro" id="IPR029063">
    <property type="entry name" value="SAM-dependent_MTases_sf"/>
</dbReference>
<dbReference type="InterPro" id="IPR053188">
    <property type="entry name" value="FkbM_Methyltransferase"/>
</dbReference>
<dbReference type="NCBIfam" id="TIGR01444">
    <property type="entry name" value="fkbM_fam"/>
    <property type="match status" value="1"/>
</dbReference>
<evidence type="ECO:0000313" key="2">
    <source>
        <dbReference type="EMBL" id="QJR81846.1"/>
    </source>
</evidence>
<reference evidence="3" key="1">
    <citation type="submission" date="2014-12" db="EMBL/GenBank/DDBJ databases">
        <title>Complete genome sequence of a multi-drug resistant Klebsiella pneumoniae.</title>
        <authorList>
            <person name="Hua X."/>
            <person name="Chen Q."/>
            <person name="Li X."/>
            <person name="Feng Y."/>
            <person name="Ruan Z."/>
            <person name="Yu Y."/>
        </authorList>
    </citation>
    <scope>NUCLEOTIDE SEQUENCE [LARGE SCALE GENOMIC DNA]</scope>
    <source>
        <strain evidence="3">5.12</strain>
    </source>
</reference>
<dbReference type="SUPFAM" id="SSF53335">
    <property type="entry name" value="S-adenosyl-L-methionine-dependent methyltransferases"/>
    <property type="match status" value="1"/>
</dbReference>
<keyword evidence="3" id="KW-1185">Reference proteome</keyword>
<accession>A0A6M4MIB8</accession>
<dbReference type="KEGG" id="apel:CA267_014300"/>
<dbReference type="InterPro" id="IPR006342">
    <property type="entry name" value="FkbM_mtfrase"/>
</dbReference>
<proteinExistence type="predicted"/>
<dbReference type="GO" id="GO:0032259">
    <property type="term" value="P:methylation"/>
    <property type="evidence" value="ECO:0007669"/>
    <property type="project" value="UniProtKB-KW"/>
</dbReference>
<dbReference type="GO" id="GO:0008171">
    <property type="term" value="F:O-methyltransferase activity"/>
    <property type="evidence" value="ECO:0007669"/>
    <property type="project" value="TreeGrafter"/>
</dbReference>
<dbReference type="Pfam" id="PF05050">
    <property type="entry name" value="Methyltransf_21"/>
    <property type="match status" value="1"/>
</dbReference>
<dbReference type="AlphaFoldDB" id="A0A6M4MIB8"/>
<evidence type="ECO:0000313" key="3">
    <source>
        <dbReference type="Proteomes" id="UP000219285"/>
    </source>
</evidence>
<sequence length="247" mass="27842">MKNITIPDNHEHSIDLILSNLANFFADDRKSNKLRTVLHIGAHKGEEVPYYLKFGFTKIYLVEAIPELVNHLEEKYYASDSVAVFHRAISNCNGTTEFSIHKTKKGSVESSSLLPLKALGEIVPVFDSRRKIEVPVSTIDYFVASLGIDEVNLLCLDIQGAELMALQGAEGTLRNLDCLICEVNLLENYEGGAQEKDIEDWLFKRGFVKIFTIYHELYKGDHTFPAWGEGLWINSIKYPSMNLGGEN</sequence>
<keyword evidence="2" id="KW-0489">Methyltransferase</keyword>
<feature type="domain" description="Methyltransferase FkbM" evidence="1">
    <location>
        <begin position="39"/>
        <end position="208"/>
    </location>
</feature>
<dbReference type="Proteomes" id="UP000219285">
    <property type="component" value="Chromosome"/>
</dbReference>
<keyword evidence="2" id="KW-0808">Transferase</keyword>
<organism evidence="2 3">
    <name type="scientific">Alteromonas pelagimontana</name>
    <dbReference type="NCBI Taxonomy" id="1858656"/>
    <lineage>
        <taxon>Bacteria</taxon>
        <taxon>Pseudomonadati</taxon>
        <taxon>Pseudomonadota</taxon>
        <taxon>Gammaproteobacteria</taxon>
        <taxon>Alteromonadales</taxon>
        <taxon>Alteromonadaceae</taxon>
        <taxon>Alteromonas/Salinimonas group</taxon>
        <taxon>Alteromonas</taxon>
    </lineage>
</organism>
<gene>
    <name evidence="2" type="ORF">CA267_014300</name>
</gene>
<dbReference type="RefSeq" id="WP_075610589.1">
    <property type="nucleotide sequence ID" value="NZ_CP052766.1"/>
</dbReference>
<dbReference type="PANTHER" id="PTHR36973:SF4">
    <property type="entry name" value="NODULATION PROTEIN"/>
    <property type="match status" value="1"/>
</dbReference>
<protein>
    <submittedName>
        <fullName evidence="2">FkbM family methyltransferase</fullName>
    </submittedName>
</protein>
<dbReference type="PANTHER" id="PTHR36973">
    <property type="entry name" value="SLL1456 PROTEIN-RELATED"/>
    <property type="match status" value="1"/>
</dbReference>
<name>A0A6M4MIB8_9ALTE</name>
<dbReference type="EMBL" id="CP052766">
    <property type="protein sequence ID" value="QJR81846.1"/>
    <property type="molecule type" value="Genomic_DNA"/>
</dbReference>
<dbReference type="Gene3D" id="3.40.50.150">
    <property type="entry name" value="Vaccinia Virus protein VP39"/>
    <property type="match status" value="1"/>
</dbReference>